<keyword evidence="1" id="KW-0813">Transport</keyword>
<dbReference type="Pfam" id="PF12399">
    <property type="entry name" value="BCA_ABC_TP_C"/>
    <property type="match status" value="1"/>
</dbReference>
<evidence type="ECO:0000313" key="6">
    <source>
        <dbReference type="Proteomes" id="UP001595973"/>
    </source>
</evidence>
<dbReference type="SUPFAM" id="SSF52540">
    <property type="entry name" value="P-loop containing nucleoside triphosphate hydrolases"/>
    <property type="match status" value="1"/>
</dbReference>
<dbReference type="InterPro" id="IPR027417">
    <property type="entry name" value="P-loop_NTPase"/>
</dbReference>
<dbReference type="SMART" id="SM00382">
    <property type="entry name" value="AAA"/>
    <property type="match status" value="1"/>
</dbReference>
<comment type="caution">
    <text evidence="5">The sequence shown here is derived from an EMBL/GenBank/DDBJ whole genome shotgun (WGS) entry which is preliminary data.</text>
</comment>
<dbReference type="PANTHER" id="PTHR45772">
    <property type="entry name" value="CONSERVED COMPONENT OF ABC TRANSPORTER FOR NATURAL AMINO ACIDS-RELATED"/>
    <property type="match status" value="1"/>
</dbReference>
<sequence length="251" mass="26317">MDQSATALSVSGLSKSFGALAVTQDVTFQVASGAALGIIGPNGAGKTTLFNLICGTLRANGGTITALGTDIGAMDARRRCLLGLARTFQVPQPFAGLTAYENVLIAAAYGRGLSEHAARRHARAALDQTGLDPRANRLAGTLTLLDRKRLELARALATGPRLLLLDEIAGGLTEAECHALVALIRELRTTGTTIVWIEHVLHALLAIVDEVLVLDFGKVIAKGAPDAIMRDPQVAAVYLGPDADEREARHG</sequence>
<reference evidence="6" key="1">
    <citation type="journal article" date="2019" name="Int. J. Syst. Evol. Microbiol.">
        <title>The Global Catalogue of Microorganisms (GCM) 10K type strain sequencing project: providing services to taxonomists for standard genome sequencing and annotation.</title>
        <authorList>
            <consortium name="The Broad Institute Genomics Platform"/>
            <consortium name="The Broad Institute Genome Sequencing Center for Infectious Disease"/>
            <person name="Wu L."/>
            <person name="Ma J."/>
        </authorList>
    </citation>
    <scope>NUCLEOTIDE SEQUENCE [LARGE SCALE GENOMIC DNA]</scope>
    <source>
        <strain evidence="6">CGMCC 4.7283</strain>
    </source>
</reference>
<dbReference type="Gene3D" id="3.40.50.300">
    <property type="entry name" value="P-loop containing nucleotide triphosphate hydrolases"/>
    <property type="match status" value="1"/>
</dbReference>
<evidence type="ECO:0000259" key="4">
    <source>
        <dbReference type="PROSITE" id="PS50893"/>
    </source>
</evidence>
<keyword evidence="3 5" id="KW-0067">ATP-binding</keyword>
<organism evidence="5 6">
    <name type="scientific">Seohaeicola nanhaiensis</name>
    <dbReference type="NCBI Taxonomy" id="1387282"/>
    <lineage>
        <taxon>Bacteria</taxon>
        <taxon>Pseudomonadati</taxon>
        <taxon>Pseudomonadota</taxon>
        <taxon>Alphaproteobacteria</taxon>
        <taxon>Rhodobacterales</taxon>
        <taxon>Roseobacteraceae</taxon>
        <taxon>Seohaeicola</taxon>
    </lineage>
</organism>
<feature type="domain" description="ABC transporter" evidence="4">
    <location>
        <begin position="8"/>
        <end position="241"/>
    </location>
</feature>
<protein>
    <submittedName>
        <fullName evidence="5">ABC transporter ATP-binding protein</fullName>
    </submittedName>
</protein>
<keyword evidence="6" id="KW-1185">Reference proteome</keyword>
<dbReference type="Proteomes" id="UP001595973">
    <property type="component" value="Unassembled WGS sequence"/>
</dbReference>
<dbReference type="InterPro" id="IPR003593">
    <property type="entry name" value="AAA+_ATPase"/>
</dbReference>
<evidence type="ECO:0000256" key="2">
    <source>
        <dbReference type="ARBA" id="ARBA00022741"/>
    </source>
</evidence>
<gene>
    <name evidence="5" type="ORF">ACFO5X_00200</name>
</gene>
<dbReference type="InterPro" id="IPR032823">
    <property type="entry name" value="BCA_ABC_TP_C"/>
</dbReference>
<keyword evidence="2" id="KW-0547">Nucleotide-binding</keyword>
<evidence type="ECO:0000256" key="1">
    <source>
        <dbReference type="ARBA" id="ARBA00022448"/>
    </source>
</evidence>
<evidence type="ECO:0000313" key="5">
    <source>
        <dbReference type="EMBL" id="MFC4666958.1"/>
    </source>
</evidence>
<dbReference type="Pfam" id="PF00005">
    <property type="entry name" value="ABC_tran"/>
    <property type="match status" value="1"/>
</dbReference>
<dbReference type="InterPro" id="IPR051120">
    <property type="entry name" value="ABC_AA/LPS_Transport"/>
</dbReference>
<proteinExistence type="predicted"/>
<dbReference type="PANTHER" id="PTHR45772:SF7">
    <property type="entry name" value="AMINO ACID ABC TRANSPORTER ATP-BINDING PROTEIN"/>
    <property type="match status" value="1"/>
</dbReference>
<evidence type="ECO:0000256" key="3">
    <source>
        <dbReference type="ARBA" id="ARBA00022840"/>
    </source>
</evidence>
<dbReference type="InterPro" id="IPR003439">
    <property type="entry name" value="ABC_transporter-like_ATP-bd"/>
</dbReference>
<dbReference type="CDD" id="cd03219">
    <property type="entry name" value="ABC_Mj1267_LivG_branched"/>
    <property type="match status" value="1"/>
</dbReference>
<dbReference type="GO" id="GO:0005524">
    <property type="term" value="F:ATP binding"/>
    <property type="evidence" value="ECO:0007669"/>
    <property type="project" value="UniProtKB-KW"/>
</dbReference>
<accession>A0ABV9KAC7</accession>
<name>A0ABV9KAC7_9RHOB</name>
<dbReference type="EMBL" id="JBHSGI010000002">
    <property type="protein sequence ID" value="MFC4666958.1"/>
    <property type="molecule type" value="Genomic_DNA"/>
</dbReference>
<dbReference type="RefSeq" id="WP_380714776.1">
    <property type="nucleotide sequence ID" value="NZ_JBHSGI010000002.1"/>
</dbReference>
<dbReference type="PROSITE" id="PS50893">
    <property type="entry name" value="ABC_TRANSPORTER_2"/>
    <property type="match status" value="1"/>
</dbReference>